<evidence type="ECO:0000313" key="3">
    <source>
        <dbReference type="Proteomes" id="UP000315825"/>
    </source>
</evidence>
<feature type="transmembrane region" description="Helical" evidence="1">
    <location>
        <begin position="99"/>
        <end position="119"/>
    </location>
</feature>
<dbReference type="Proteomes" id="UP000315825">
    <property type="component" value="Unassembled WGS sequence"/>
</dbReference>
<keyword evidence="1" id="KW-1133">Transmembrane helix</keyword>
<name>A0A520MYG6_9GAMM</name>
<keyword evidence="1" id="KW-0812">Transmembrane</keyword>
<proteinExistence type="predicted"/>
<reference evidence="2 3" key="1">
    <citation type="submission" date="2019-02" db="EMBL/GenBank/DDBJ databases">
        <title>Prokaryotic population dynamics and viral predation in marine succession experiment using metagenomics: the confinement effect.</title>
        <authorList>
            <person name="Haro-Moreno J.M."/>
            <person name="Rodriguez-Valera F."/>
            <person name="Lopez-Perez M."/>
        </authorList>
    </citation>
    <scope>NUCLEOTIDE SEQUENCE [LARGE SCALE GENOMIC DNA]</scope>
    <source>
        <strain evidence="2">MED-G159</strain>
    </source>
</reference>
<feature type="transmembrane region" description="Helical" evidence="1">
    <location>
        <begin position="32"/>
        <end position="50"/>
    </location>
</feature>
<sequence>MEELTFSILDILLGTGLLLILVRVFKNGILKELVFTSFLLFFMYITLNNIEEVYEYFLELGFNFGKELSNIVVLLIALAGLPLLNFASGLYVPKFEGKINILGGILVALVRYLLLLFFITEIFPTLIENSLVYDSLIVNIMLTYFSEIFIYLLY</sequence>
<dbReference type="AlphaFoldDB" id="A0A520MYG6"/>
<accession>A0A520MYG6</accession>
<protein>
    <submittedName>
        <fullName evidence="2">Uncharacterized protein</fullName>
    </submittedName>
</protein>
<organism evidence="2 3">
    <name type="scientific">SAR86 cluster bacterium</name>
    <dbReference type="NCBI Taxonomy" id="2030880"/>
    <lineage>
        <taxon>Bacteria</taxon>
        <taxon>Pseudomonadati</taxon>
        <taxon>Pseudomonadota</taxon>
        <taxon>Gammaproteobacteria</taxon>
        <taxon>SAR86 cluster</taxon>
    </lineage>
</organism>
<feature type="transmembrane region" description="Helical" evidence="1">
    <location>
        <begin position="6"/>
        <end position="25"/>
    </location>
</feature>
<keyword evidence="1" id="KW-0472">Membrane</keyword>
<evidence type="ECO:0000256" key="1">
    <source>
        <dbReference type="SAM" id="Phobius"/>
    </source>
</evidence>
<gene>
    <name evidence="2" type="ORF">EVA92_03170</name>
</gene>
<evidence type="ECO:0000313" key="2">
    <source>
        <dbReference type="EMBL" id="RZO26275.1"/>
    </source>
</evidence>
<comment type="caution">
    <text evidence="2">The sequence shown here is derived from an EMBL/GenBank/DDBJ whole genome shotgun (WGS) entry which is preliminary data.</text>
</comment>
<dbReference type="EMBL" id="SHBE01000005">
    <property type="protein sequence ID" value="RZO26275.1"/>
    <property type="molecule type" value="Genomic_DNA"/>
</dbReference>
<feature type="transmembrane region" description="Helical" evidence="1">
    <location>
        <begin position="70"/>
        <end position="92"/>
    </location>
</feature>
<feature type="transmembrane region" description="Helical" evidence="1">
    <location>
        <begin position="131"/>
        <end position="153"/>
    </location>
</feature>